<dbReference type="Gramene" id="PGSC0003DMT400096484">
    <property type="protein sequence ID" value="PGSC0003DMT400096484"/>
    <property type="gene ID" value="PGSC0003DMG400046055"/>
</dbReference>
<organism evidence="2 3">
    <name type="scientific">Solanum tuberosum</name>
    <name type="common">Potato</name>
    <dbReference type="NCBI Taxonomy" id="4113"/>
    <lineage>
        <taxon>Eukaryota</taxon>
        <taxon>Viridiplantae</taxon>
        <taxon>Streptophyta</taxon>
        <taxon>Embryophyta</taxon>
        <taxon>Tracheophyta</taxon>
        <taxon>Spermatophyta</taxon>
        <taxon>Magnoliopsida</taxon>
        <taxon>eudicotyledons</taxon>
        <taxon>Gunneridae</taxon>
        <taxon>Pentapetalae</taxon>
        <taxon>asterids</taxon>
        <taxon>lamiids</taxon>
        <taxon>Solanales</taxon>
        <taxon>Solanaceae</taxon>
        <taxon>Solanoideae</taxon>
        <taxon>Solaneae</taxon>
        <taxon>Solanum</taxon>
    </lineage>
</organism>
<proteinExistence type="predicted"/>
<keyword evidence="3" id="KW-1185">Reference proteome</keyword>
<feature type="region of interest" description="Disordered" evidence="1">
    <location>
        <begin position="1"/>
        <end position="38"/>
    </location>
</feature>
<dbReference type="EnsemblPlants" id="PGSC0003DMT400096484">
    <property type="protein sequence ID" value="PGSC0003DMT400096484"/>
    <property type="gene ID" value="PGSC0003DMG400046055"/>
</dbReference>
<accession>M1DYJ5</accession>
<evidence type="ECO:0000256" key="1">
    <source>
        <dbReference type="SAM" id="MobiDB-lite"/>
    </source>
</evidence>
<dbReference type="InParanoid" id="M1DYJ5"/>
<reference evidence="2" key="2">
    <citation type="submission" date="2015-06" db="UniProtKB">
        <authorList>
            <consortium name="EnsemblPlants"/>
        </authorList>
    </citation>
    <scope>IDENTIFICATION</scope>
    <source>
        <strain evidence="2">DM1-3 516 R44</strain>
    </source>
</reference>
<name>M1DYJ5_SOLTU</name>
<evidence type="ECO:0000313" key="2">
    <source>
        <dbReference type="EnsemblPlants" id="PGSC0003DMT400096484"/>
    </source>
</evidence>
<protein>
    <submittedName>
        <fullName evidence="2">Uncharacterized protein</fullName>
    </submittedName>
</protein>
<dbReference type="HOGENOM" id="CLU_1411021_0_0_1"/>
<reference evidence="3" key="1">
    <citation type="journal article" date="2011" name="Nature">
        <title>Genome sequence and analysis of the tuber crop potato.</title>
        <authorList>
            <consortium name="The Potato Genome Sequencing Consortium"/>
        </authorList>
    </citation>
    <scope>NUCLEOTIDE SEQUENCE [LARGE SCALE GENOMIC DNA]</scope>
    <source>
        <strain evidence="3">cv. DM1-3 516 R44</strain>
    </source>
</reference>
<dbReference type="AlphaFoldDB" id="M1DYJ5"/>
<dbReference type="PaxDb" id="4113-PGSC0003DMT400096484"/>
<feature type="compositionally biased region" description="Basic and acidic residues" evidence="1">
    <location>
        <begin position="1"/>
        <end position="28"/>
    </location>
</feature>
<sequence length="231" mass="26062">MGMKIEVSKQAKNEESTRPKSKFLELKPFESSSSSKPYPNLELKTDHSVTLVEIADQLSYSPFGVVHRRLALVFSIVMFWIIRRPSTASRNFSVTHRLLLFNTDFILSFRAQHFGIKSEPALAWHTRTLGSQVAIQQLVKWTWRSPVDTINGEDLRSMVPPTDCPGRPSFGIRDSIIESQTTDHFLWTVVQEAGRGSRPSFFTCDSGISLSLGHTYKNVSTARGLDDGLSW</sequence>
<dbReference type="Proteomes" id="UP000011115">
    <property type="component" value="Unassembled WGS sequence"/>
</dbReference>
<evidence type="ECO:0000313" key="3">
    <source>
        <dbReference type="Proteomes" id="UP000011115"/>
    </source>
</evidence>